<keyword evidence="3 5" id="KW-1133">Transmembrane helix</keyword>
<feature type="transmembrane region" description="Helical" evidence="5">
    <location>
        <begin position="54"/>
        <end position="73"/>
    </location>
</feature>
<sequence>MTKNSTASATVNIVQGSCALLAALMLYSGVSKLLNYDRFADALAQSPFLHGRSLWLSYLLPPVEVSLAAFLLLGWQRSFFLYSYLYLMFSFTAYIFLMMHKAYYLPCACMGLVESIGWGAHLWLNIGIISLNLLAIFANKGKSNGVQNLAYTENYR</sequence>
<evidence type="ECO:0000259" key="6">
    <source>
        <dbReference type="Pfam" id="PF07291"/>
    </source>
</evidence>
<dbReference type="EMBL" id="CP117880">
    <property type="protein sequence ID" value="WDF67181.1"/>
    <property type="molecule type" value="Genomic_DNA"/>
</dbReference>
<keyword evidence="4 5" id="KW-0472">Membrane</keyword>
<keyword evidence="2 5" id="KW-0812">Transmembrane</keyword>
<proteinExistence type="predicted"/>
<dbReference type="RefSeq" id="WP_274265911.1">
    <property type="nucleotide sequence ID" value="NZ_CP117880.1"/>
</dbReference>
<gene>
    <name evidence="7" type="ORF">PQ465_12790</name>
</gene>
<dbReference type="InterPro" id="IPR009908">
    <property type="entry name" value="Methylamine_util_MauE"/>
</dbReference>
<evidence type="ECO:0000256" key="3">
    <source>
        <dbReference type="ARBA" id="ARBA00022989"/>
    </source>
</evidence>
<feature type="transmembrane region" description="Helical" evidence="5">
    <location>
        <begin position="12"/>
        <end position="34"/>
    </location>
</feature>
<protein>
    <recommendedName>
        <fullName evidence="6">Methylamine utilisation protein MauE domain-containing protein</fullName>
    </recommendedName>
</protein>
<keyword evidence="8" id="KW-1185">Reference proteome</keyword>
<dbReference type="Proteomes" id="UP001221558">
    <property type="component" value="Chromosome"/>
</dbReference>
<evidence type="ECO:0000313" key="7">
    <source>
        <dbReference type="EMBL" id="WDF67181.1"/>
    </source>
</evidence>
<feature type="transmembrane region" description="Helical" evidence="5">
    <location>
        <begin position="80"/>
        <end position="100"/>
    </location>
</feature>
<evidence type="ECO:0000256" key="1">
    <source>
        <dbReference type="ARBA" id="ARBA00004141"/>
    </source>
</evidence>
<feature type="transmembrane region" description="Helical" evidence="5">
    <location>
        <begin position="120"/>
        <end position="138"/>
    </location>
</feature>
<organism evidence="7 8">
    <name type="scientific">Sphingobacterium oryzagri</name>
    <dbReference type="NCBI Taxonomy" id="3025669"/>
    <lineage>
        <taxon>Bacteria</taxon>
        <taxon>Pseudomonadati</taxon>
        <taxon>Bacteroidota</taxon>
        <taxon>Sphingobacteriia</taxon>
        <taxon>Sphingobacteriales</taxon>
        <taxon>Sphingobacteriaceae</taxon>
        <taxon>Sphingobacterium</taxon>
    </lineage>
</organism>
<evidence type="ECO:0000256" key="4">
    <source>
        <dbReference type="ARBA" id="ARBA00023136"/>
    </source>
</evidence>
<accession>A0ABY7WF73</accession>
<evidence type="ECO:0000313" key="8">
    <source>
        <dbReference type="Proteomes" id="UP001221558"/>
    </source>
</evidence>
<dbReference type="Pfam" id="PF07291">
    <property type="entry name" value="MauE"/>
    <property type="match status" value="1"/>
</dbReference>
<evidence type="ECO:0000256" key="2">
    <source>
        <dbReference type="ARBA" id="ARBA00022692"/>
    </source>
</evidence>
<feature type="domain" description="Methylamine utilisation protein MauE" evidence="6">
    <location>
        <begin position="13"/>
        <end position="137"/>
    </location>
</feature>
<name>A0ABY7WF73_9SPHI</name>
<evidence type="ECO:0000256" key="5">
    <source>
        <dbReference type="SAM" id="Phobius"/>
    </source>
</evidence>
<reference evidence="7 8" key="1">
    <citation type="submission" date="2023-02" db="EMBL/GenBank/DDBJ databases">
        <title>Genome sequence of Sphingobacterium sp. KACC 22765.</title>
        <authorList>
            <person name="Kim S."/>
            <person name="Heo J."/>
            <person name="Kwon S.-W."/>
        </authorList>
    </citation>
    <scope>NUCLEOTIDE SEQUENCE [LARGE SCALE GENOMIC DNA]</scope>
    <source>
        <strain evidence="7 8">KACC 22765</strain>
    </source>
</reference>
<comment type="subcellular location">
    <subcellularLocation>
        <location evidence="1">Membrane</location>
        <topology evidence="1">Multi-pass membrane protein</topology>
    </subcellularLocation>
</comment>